<evidence type="ECO:0000259" key="9">
    <source>
        <dbReference type="PROSITE" id="PS51192"/>
    </source>
</evidence>
<accession>A0AAV1IG92</accession>
<gene>
    <name evidence="11" type="ORF">CVIRNUC_009561</name>
</gene>
<dbReference type="PROSITE" id="PS00039">
    <property type="entry name" value="DEAD_ATP_HELICASE"/>
    <property type="match status" value="1"/>
</dbReference>
<feature type="region of interest" description="Disordered" evidence="8">
    <location>
        <begin position="525"/>
        <end position="561"/>
    </location>
</feature>
<dbReference type="Gene3D" id="3.40.50.300">
    <property type="entry name" value="P-loop containing nucleotide triphosphate hydrolases"/>
    <property type="match status" value="2"/>
</dbReference>
<organism evidence="11 12">
    <name type="scientific">Coccomyxa viridis</name>
    <dbReference type="NCBI Taxonomy" id="1274662"/>
    <lineage>
        <taxon>Eukaryota</taxon>
        <taxon>Viridiplantae</taxon>
        <taxon>Chlorophyta</taxon>
        <taxon>core chlorophytes</taxon>
        <taxon>Trebouxiophyceae</taxon>
        <taxon>Trebouxiophyceae incertae sedis</taxon>
        <taxon>Coccomyxaceae</taxon>
        <taxon>Coccomyxa</taxon>
    </lineage>
</organism>
<evidence type="ECO:0000313" key="11">
    <source>
        <dbReference type="EMBL" id="CAK0786348.1"/>
    </source>
</evidence>
<dbReference type="GO" id="GO:0016787">
    <property type="term" value="F:hydrolase activity"/>
    <property type="evidence" value="ECO:0007669"/>
    <property type="project" value="UniProtKB-KW"/>
</dbReference>
<evidence type="ECO:0000256" key="6">
    <source>
        <dbReference type="RuleBase" id="RU000492"/>
    </source>
</evidence>
<dbReference type="GO" id="GO:0005524">
    <property type="term" value="F:ATP binding"/>
    <property type="evidence" value="ECO:0007669"/>
    <property type="project" value="UniProtKB-UniRule"/>
</dbReference>
<proteinExistence type="inferred from homology"/>
<evidence type="ECO:0000256" key="7">
    <source>
        <dbReference type="RuleBase" id="RU365068"/>
    </source>
</evidence>
<evidence type="ECO:0000256" key="4">
    <source>
        <dbReference type="ARBA" id="ARBA00022840"/>
    </source>
</evidence>
<comment type="similarity">
    <text evidence="6">Belongs to the DEAD box helicase family.</text>
</comment>
<dbReference type="InterPro" id="IPR000629">
    <property type="entry name" value="RNA-helicase_DEAD-box_CS"/>
</dbReference>
<reference evidence="11 12" key="1">
    <citation type="submission" date="2023-10" db="EMBL/GenBank/DDBJ databases">
        <authorList>
            <person name="Maclean D."/>
            <person name="Macfadyen A."/>
        </authorList>
    </citation>
    <scope>NUCLEOTIDE SEQUENCE [LARGE SCALE GENOMIC DNA]</scope>
</reference>
<dbReference type="PROSITE" id="PS51192">
    <property type="entry name" value="HELICASE_ATP_BIND_1"/>
    <property type="match status" value="1"/>
</dbReference>
<feature type="compositionally biased region" description="Basic residues" evidence="8">
    <location>
        <begin position="617"/>
        <end position="632"/>
    </location>
</feature>
<comment type="catalytic activity">
    <reaction evidence="7">
        <text>ATP + H2O = ADP + phosphate + H(+)</text>
        <dbReference type="Rhea" id="RHEA:13065"/>
        <dbReference type="ChEBI" id="CHEBI:15377"/>
        <dbReference type="ChEBI" id="CHEBI:15378"/>
        <dbReference type="ChEBI" id="CHEBI:30616"/>
        <dbReference type="ChEBI" id="CHEBI:43474"/>
        <dbReference type="ChEBI" id="CHEBI:456216"/>
        <dbReference type="EC" id="3.6.4.13"/>
    </reaction>
</comment>
<dbReference type="Pfam" id="PF00270">
    <property type="entry name" value="DEAD"/>
    <property type="match status" value="1"/>
</dbReference>
<protein>
    <recommendedName>
        <fullName evidence="7">ATP-dependent RNA helicase</fullName>
        <ecNumber evidence="7">3.6.4.13</ecNumber>
    </recommendedName>
</protein>
<dbReference type="InterPro" id="IPR014001">
    <property type="entry name" value="Helicase_ATP-bd"/>
</dbReference>
<dbReference type="SUPFAM" id="SSF52540">
    <property type="entry name" value="P-loop containing nucleoside triphosphate hydrolases"/>
    <property type="match status" value="1"/>
</dbReference>
<dbReference type="SMART" id="SM00490">
    <property type="entry name" value="HELICc"/>
    <property type="match status" value="1"/>
</dbReference>
<keyword evidence="5 7" id="KW-0694">RNA-binding</keyword>
<evidence type="ECO:0000313" key="12">
    <source>
        <dbReference type="Proteomes" id="UP001314263"/>
    </source>
</evidence>
<comment type="function">
    <text evidence="7">RNA helicase.</text>
</comment>
<evidence type="ECO:0000256" key="8">
    <source>
        <dbReference type="SAM" id="MobiDB-lite"/>
    </source>
</evidence>
<dbReference type="Pfam" id="PF00271">
    <property type="entry name" value="Helicase_C"/>
    <property type="match status" value="1"/>
</dbReference>
<dbReference type="InterPro" id="IPR011545">
    <property type="entry name" value="DEAD/DEAH_box_helicase_dom"/>
</dbReference>
<dbReference type="PROSITE" id="PS51194">
    <property type="entry name" value="HELICASE_CTER"/>
    <property type="match status" value="1"/>
</dbReference>
<keyword evidence="2 6" id="KW-0378">Hydrolase</keyword>
<keyword evidence="1 6" id="KW-0547">Nucleotide-binding</keyword>
<evidence type="ECO:0000259" key="10">
    <source>
        <dbReference type="PROSITE" id="PS51194"/>
    </source>
</evidence>
<feature type="compositionally biased region" description="Basic residues" evidence="8">
    <location>
        <begin position="543"/>
        <end position="552"/>
    </location>
</feature>
<comment type="caution">
    <text evidence="11">The sequence shown here is derived from an EMBL/GenBank/DDBJ whole genome shotgun (WGS) entry which is preliminary data.</text>
</comment>
<dbReference type="CDD" id="cd17960">
    <property type="entry name" value="DEADc_DDX55"/>
    <property type="match status" value="1"/>
</dbReference>
<dbReference type="Proteomes" id="UP001314263">
    <property type="component" value="Unassembled WGS sequence"/>
</dbReference>
<evidence type="ECO:0000256" key="3">
    <source>
        <dbReference type="ARBA" id="ARBA00022806"/>
    </source>
</evidence>
<evidence type="ECO:0000256" key="5">
    <source>
        <dbReference type="ARBA" id="ARBA00022884"/>
    </source>
</evidence>
<feature type="domain" description="Helicase ATP-binding" evidence="9">
    <location>
        <begin position="37"/>
        <end position="215"/>
    </location>
</feature>
<evidence type="ECO:0000256" key="2">
    <source>
        <dbReference type="ARBA" id="ARBA00022801"/>
    </source>
</evidence>
<evidence type="ECO:0000256" key="1">
    <source>
        <dbReference type="ARBA" id="ARBA00022741"/>
    </source>
</evidence>
<dbReference type="InterPro" id="IPR001650">
    <property type="entry name" value="Helicase_C-like"/>
</dbReference>
<keyword evidence="12" id="KW-1185">Reference proteome</keyword>
<feature type="domain" description="Helicase C-terminal" evidence="10">
    <location>
        <begin position="268"/>
        <end position="424"/>
    </location>
</feature>
<dbReference type="AlphaFoldDB" id="A0AAV1IG92"/>
<keyword evidence="3 6" id="KW-0347">Helicase</keyword>
<dbReference type="InterPro" id="IPR025313">
    <property type="entry name" value="SPB4-like_CTE"/>
</dbReference>
<keyword evidence="4 6" id="KW-0067">ATP-binding</keyword>
<dbReference type="PANTHER" id="PTHR24031">
    <property type="entry name" value="RNA HELICASE"/>
    <property type="match status" value="1"/>
</dbReference>
<dbReference type="Pfam" id="PF13959">
    <property type="entry name" value="CTE_SPB4"/>
    <property type="match status" value="1"/>
</dbReference>
<dbReference type="SMART" id="SM01178">
    <property type="entry name" value="DUF4217"/>
    <property type="match status" value="1"/>
</dbReference>
<name>A0AAV1IG92_9CHLO</name>
<dbReference type="EMBL" id="CAUYUE010000014">
    <property type="protein sequence ID" value="CAK0786348.1"/>
    <property type="molecule type" value="Genomic_DNA"/>
</dbReference>
<dbReference type="GO" id="GO:0003724">
    <property type="term" value="F:RNA helicase activity"/>
    <property type="evidence" value="ECO:0007669"/>
    <property type="project" value="UniProtKB-EC"/>
</dbReference>
<feature type="region of interest" description="Disordered" evidence="8">
    <location>
        <begin position="592"/>
        <end position="632"/>
    </location>
</feature>
<feature type="region of interest" description="Disordered" evidence="8">
    <location>
        <begin position="221"/>
        <end position="249"/>
    </location>
</feature>
<comment type="domain">
    <text evidence="7">The Q motif is unique to and characteristic of the DEAD box family of RNA helicases and controls ATP binding and hydrolysis.</text>
</comment>
<sequence>MEETHSFRDMAEISPETLSVLDTLGFKQATPVQEATIPLFCGHKDVAVDACTGSGKTLAFVLPIIEKLRKLDEPLKKHQVGAVVVSPTRELARQIFTVLQPFAASIPGISTMLLTGGSDPQADVAAFQEQGGNILVGTPGRLSDIFERSKVLDARKLEVLVLDEADRLLDAGYGKHLENLMRRLPKQRRTGLFSATQTEAVQALARAGLRNQIRVNVAVEPMSSSSGRDAGQPVAGSPGVKRKKAAMPDQRTPAGLEASYLICQSDEKLAQLLQFLKEHREEKIIVYFLTCAAVDFYALALPIAAGKDGVQASALHGKMKQSQREATLATFTAKPGGVLLCTDVAARGLDIPDVAWIVQFDPPQDPDVFVHRVGRTARMGRSGHALTLLLPHESAYVDFLRIRKVPLKEQKAWEALPDPLPRVKHAAEQDRNIMEKGTRAFVSYVRGYREHQCNFIFRAQELDLGRLATAFALLRLPGMPELARVHSLPSFTTSPVDPNTVKFKDKAREKERQKRIAARALMPKAAPLSTAAKQAKQAELAKEKRRLPAVKRRQQESRQNADDFAAEYRMLRKVKKGKMSEDAFFEEALGLHRDTAEEEGSPDKAADAKLTKDRKQGLKKKRGMGNKARSRL</sequence>
<dbReference type="SMART" id="SM00487">
    <property type="entry name" value="DEXDc"/>
    <property type="match status" value="1"/>
</dbReference>
<dbReference type="InterPro" id="IPR027417">
    <property type="entry name" value="P-loop_NTPase"/>
</dbReference>
<dbReference type="EC" id="3.6.4.13" evidence="7"/>
<feature type="compositionally biased region" description="Basic and acidic residues" evidence="8">
    <location>
        <begin position="592"/>
        <end position="616"/>
    </location>
</feature>
<dbReference type="GO" id="GO:0003723">
    <property type="term" value="F:RNA binding"/>
    <property type="evidence" value="ECO:0007669"/>
    <property type="project" value="UniProtKB-UniRule"/>
</dbReference>
<dbReference type="CDD" id="cd18787">
    <property type="entry name" value="SF2_C_DEAD"/>
    <property type="match status" value="1"/>
</dbReference>